<dbReference type="InterPro" id="IPR036188">
    <property type="entry name" value="FAD/NAD-bd_sf"/>
</dbReference>
<dbReference type="SUPFAM" id="SSF54373">
    <property type="entry name" value="FAD-linked reductases, C-terminal domain"/>
    <property type="match status" value="1"/>
</dbReference>
<dbReference type="Proteomes" id="UP000001868">
    <property type="component" value="Chromosome"/>
</dbReference>
<evidence type="ECO:0000256" key="2">
    <source>
        <dbReference type="ARBA" id="ARBA00010790"/>
    </source>
</evidence>
<dbReference type="STRING" id="450851.PHZ_c2153"/>
<keyword evidence="3" id="KW-0285">Flavoprotein</keyword>
<evidence type="ECO:0000256" key="3">
    <source>
        <dbReference type="ARBA" id="ARBA00022630"/>
    </source>
</evidence>
<accession>B4REN8</accession>
<dbReference type="GO" id="GO:0016614">
    <property type="term" value="F:oxidoreductase activity, acting on CH-OH group of donors"/>
    <property type="evidence" value="ECO:0007669"/>
    <property type="project" value="InterPro"/>
</dbReference>
<name>B4REN8_PHEZH</name>
<dbReference type="PANTHER" id="PTHR42784">
    <property type="entry name" value="PYRANOSE 2-OXIDASE"/>
    <property type="match status" value="1"/>
</dbReference>
<feature type="domain" description="Glucose-methanol-choline oxidoreductase N-terminal" evidence="6">
    <location>
        <begin position="15"/>
        <end position="347"/>
    </location>
</feature>
<evidence type="ECO:0000256" key="4">
    <source>
        <dbReference type="ARBA" id="ARBA00022827"/>
    </source>
</evidence>
<keyword evidence="9" id="KW-1185">Reference proteome</keyword>
<dbReference type="OrthoDB" id="9798604at2"/>
<dbReference type="GO" id="GO:0050660">
    <property type="term" value="F:flavin adenine dinucleotide binding"/>
    <property type="evidence" value="ECO:0007669"/>
    <property type="project" value="InterPro"/>
</dbReference>
<proteinExistence type="inferred from homology"/>
<evidence type="ECO:0000259" key="6">
    <source>
        <dbReference type="Pfam" id="PF00732"/>
    </source>
</evidence>
<sequence length="575" mass="63359">MANLNNRARAERTYDAIVVGSGITGGWAAKELTERGLKTLVLERGGPVRHVLDYPTAAADPWDAQYPRGRLPAAELRAKYPVQQRTGYALTEHTRHFFVRDDENPYAETQRFDWIRGYHVGGRSLTWGRQSYRWSDLDFEANAREGIAVDWPIRYADLAPWYDHVERFIGVSGQAEGLPQLPDGVFQPPMEMNCVEKAFKERSEARFPDRRITIGRTAHLTAPTQEQLALGRGQCQYRNLCIRGCPFGAYFSSNAATLVAAERTGRLQVRPNSIVTTLVYDERRQRASGVRILDAETGQEEEFYAGVVFLCASAVASAWILLNSASARFPNGFGNGSDQVGRNLMDHHLGVGASALVDGFEDRYYSGRRPNGLYIPRFRNLGDAASRRPDYLRGFGYQGGAGRLGWDRPTEGFGAERKQALSQPGPWGVRLGGFGEILPYADNRMTLNREVKDRYGLPTLSFDAAIGDNEAAMRKDMAAAAAEMLEAAGFKNVAPYEGDYALGLGIHEMGTARMGRDPTTSVLNARNQLHECPNVFVTDGAAMTSSACVNPSLTYMALTARAAAYAAEAGRKGDL</sequence>
<dbReference type="KEGG" id="pzu:PHZ_c2153"/>
<organism evidence="8 9">
    <name type="scientific">Phenylobacterium zucineum (strain HLK1)</name>
    <dbReference type="NCBI Taxonomy" id="450851"/>
    <lineage>
        <taxon>Bacteria</taxon>
        <taxon>Pseudomonadati</taxon>
        <taxon>Pseudomonadota</taxon>
        <taxon>Alphaproteobacteria</taxon>
        <taxon>Caulobacterales</taxon>
        <taxon>Caulobacteraceae</taxon>
        <taxon>Phenylobacterium</taxon>
    </lineage>
</organism>
<dbReference type="HOGENOM" id="CLU_008878_4_0_5"/>
<dbReference type="RefSeq" id="WP_012522706.1">
    <property type="nucleotide sequence ID" value="NC_011144.1"/>
</dbReference>
<keyword evidence="4" id="KW-0274">FAD</keyword>
<dbReference type="Pfam" id="PF05199">
    <property type="entry name" value="GMC_oxred_C"/>
    <property type="match status" value="1"/>
</dbReference>
<evidence type="ECO:0000313" key="9">
    <source>
        <dbReference type="Proteomes" id="UP000001868"/>
    </source>
</evidence>
<dbReference type="PANTHER" id="PTHR42784:SF1">
    <property type="entry name" value="PYRANOSE 2-OXIDASE"/>
    <property type="match status" value="1"/>
</dbReference>
<evidence type="ECO:0000313" key="8">
    <source>
        <dbReference type="EMBL" id="ACG78564.1"/>
    </source>
</evidence>
<dbReference type="InterPro" id="IPR007867">
    <property type="entry name" value="GMC_OxRtase_C"/>
</dbReference>
<dbReference type="InterPro" id="IPR000172">
    <property type="entry name" value="GMC_OxRdtase_N"/>
</dbReference>
<gene>
    <name evidence="8" type="ordered locus">PHZ_c2153</name>
</gene>
<dbReference type="EMBL" id="CP000747">
    <property type="protein sequence ID" value="ACG78564.1"/>
    <property type="molecule type" value="Genomic_DNA"/>
</dbReference>
<protein>
    <submittedName>
        <fullName evidence="8">Choline dehydrogenase</fullName>
    </submittedName>
</protein>
<dbReference type="InterPro" id="IPR051473">
    <property type="entry name" value="P2Ox-like"/>
</dbReference>
<evidence type="ECO:0000256" key="1">
    <source>
        <dbReference type="ARBA" id="ARBA00001974"/>
    </source>
</evidence>
<comment type="cofactor">
    <cofactor evidence="1">
        <name>FAD</name>
        <dbReference type="ChEBI" id="CHEBI:57692"/>
    </cofactor>
</comment>
<dbReference type="SUPFAM" id="SSF51905">
    <property type="entry name" value="FAD/NAD(P)-binding domain"/>
    <property type="match status" value="1"/>
</dbReference>
<feature type="domain" description="Glucose-methanol-choline oxidoreductase C-terminal" evidence="7">
    <location>
        <begin position="439"/>
        <end position="558"/>
    </location>
</feature>
<dbReference type="AlphaFoldDB" id="B4REN8"/>
<keyword evidence="5" id="KW-0560">Oxidoreductase</keyword>
<dbReference type="Pfam" id="PF00732">
    <property type="entry name" value="GMC_oxred_N"/>
    <property type="match status" value="1"/>
</dbReference>
<reference evidence="8 9" key="1">
    <citation type="journal article" date="2008" name="BMC Genomics">
        <title>Complete genome of Phenylobacterium zucineum - a novel facultative intracellular bacterium isolated from human erythroleukemia cell line K562.</title>
        <authorList>
            <person name="Luo Y."/>
            <person name="Xu X."/>
            <person name="Ding Z."/>
            <person name="Liu Z."/>
            <person name="Zhang B."/>
            <person name="Yan Z."/>
            <person name="Sun J."/>
            <person name="Hu S."/>
            <person name="Hu X."/>
        </authorList>
    </citation>
    <scope>NUCLEOTIDE SEQUENCE [LARGE SCALE GENOMIC DNA]</scope>
    <source>
        <strain evidence="8 9">HLK1</strain>
    </source>
</reference>
<dbReference type="Gene3D" id="3.50.50.60">
    <property type="entry name" value="FAD/NAD(P)-binding domain"/>
    <property type="match status" value="2"/>
</dbReference>
<comment type="similarity">
    <text evidence="2">Belongs to the GMC oxidoreductase family.</text>
</comment>
<evidence type="ECO:0000259" key="7">
    <source>
        <dbReference type="Pfam" id="PF05199"/>
    </source>
</evidence>
<dbReference type="eggNOG" id="COG2303">
    <property type="taxonomic scope" value="Bacteria"/>
</dbReference>
<evidence type="ECO:0000256" key="5">
    <source>
        <dbReference type="ARBA" id="ARBA00023002"/>
    </source>
</evidence>